<dbReference type="SUPFAM" id="SSF88697">
    <property type="entry name" value="PUA domain-like"/>
    <property type="match status" value="1"/>
</dbReference>
<dbReference type="InterPro" id="IPR025980">
    <property type="entry name" value="ATP-Sase_PUA-like_dom"/>
</dbReference>
<gene>
    <name evidence="3" type="ORF">EYE42_07125</name>
</gene>
<dbReference type="GO" id="GO:0019379">
    <property type="term" value="P:sulfate assimilation, phosphoadenylyl sulfate reduction by phosphoadenylyl-sulfate reductase (thioredoxin)"/>
    <property type="evidence" value="ECO:0007669"/>
    <property type="project" value="TreeGrafter"/>
</dbReference>
<dbReference type="InterPro" id="IPR015947">
    <property type="entry name" value="PUA-like_sf"/>
</dbReference>
<keyword evidence="1" id="KW-0808">Transferase</keyword>
<sequence>MIPAHHRPIPELFVSPDAIRALQEDAARLPAWTMDQGQADELALLLTGGCAPLRGYMTQIQHDEVVGGAVLPWPAPLVLTVGDDLGNQVSPGEDIALRDRGGRVLAVMSVTDRWRTGPVRLGGRVKGLRRPDHPGPNGMRALWRARNAARVLSVQPGDAGDIGAAAGLARRLDAALLIQPFPGVHIDLPDDAVIAPLPIAPPEGPHRLLWQGAVARNFGATHLLVENDPAGRDLLDRHRAAIGVRAVMPADMA</sequence>
<dbReference type="Proteomes" id="UP000293520">
    <property type="component" value="Unassembled WGS sequence"/>
</dbReference>
<dbReference type="RefSeq" id="WP_130990625.1">
    <property type="nucleotide sequence ID" value="NZ_SISK01000004.1"/>
</dbReference>
<dbReference type="Pfam" id="PF14306">
    <property type="entry name" value="PUA_2"/>
    <property type="match status" value="1"/>
</dbReference>
<dbReference type="PANTHER" id="PTHR42700">
    <property type="entry name" value="SULFATE ADENYLYLTRANSFERASE"/>
    <property type="match status" value="1"/>
</dbReference>
<dbReference type="InterPro" id="IPR050512">
    <property type="entry name" value="Sulf_AdTrans/APS_kinase"/>
</dbReference>
<evidence type="ECO:0000313" key="3">
    <source>
        <dbReference type="EMBL" id="TBN41145.1"/>
    </source>
</evidence>
<dbReference type="OrthoDB" id="9804504at2"/>
<dbReference type="Gene3D" id="3.10.400.10">
    <property type="entry name" value="Sulfate adenylyltransferase"/>
    <property type="match status" value="1"/>
</dbReference>
<evidence type="ECO:0000313" key="4">
    <source>
        <dbReference type="Proteomes" id="UP000293520"/>
    </source>
</evidence>
<evidence type="ECO:0000259" key="2">
    <source>
        <dbReference type="Pfam" id="PF14306"/>
    </source>
</evidence>
<dbReference type="GO" id="GO:0004781">
    <property type="term" value="F:sulfate adenylyltransferase (ATP) activity"/>
    <property type="evidence" value="ECO:0007669"/>
    <property type="project" value="TreeGrafter"/>
</dbReference>
<dbReference type="EMBL" id="SISK01000004">
    <property type="protein sequence ID" value="TBN41145.1"/>
    <property type="molecule type" value="Genomic_DNA"/>
</dbReference>
<dbReference type="SUPFAM" id="SSF52374">
    <property type="entry name" value="Nucleotidylyl transferase"/>
    <property type="match status" value="1"/>
</dbReference>
<keyword evidence="4" id="KW-1185">Reference proteome</keyword>
<proteinExistence type="predicted"/>
<comment type="caution">
    <text evidence="3">The sequence shown here is derived from an EMBL/GenBank/DDBJ whole genome shotgun (WGS) entry which is preliminary data.</text>
</comment>
<dbReference type="PANTHER" id="PTHR42700:SF1">
    <property type="entry name" value="SULFATE ADENYLYLTRANSFERASE"/>
    <property type="match status" value="1"/>
</dbReference>
<feature type="domain" description="ATP-sulfurylase PUA-like" evidence="2">
    <location>
        <begin position="4"/>
        <end position="135"/>
    </location>
</feature>
<protein>
    <recommendedName>
        <fullName evidence="2">ATP-sulfurylase PUA-like domain-containing protein</fullName>
    </recommendedName>
</protein>
<dbReference type="GO" id="GO:0005737">
    <property type="term" value="C:cytoplasm"/>
    <property type="evidence" value="ECO:0007669"/>
    <property type="project" value="TreeGrafter"/>
</dbReference>
<accession>A0A4Q9G127</accession>
<organism evidence="3 4">
    <name type="scientific">Paracoccus subflavus</name>
    <dbReference type="NCBI Taxonomy" id="2528244"/>
    <lineage>
        <taxon>Bacteria</taxon>
        <taxon>Pseudomonadati</taxon>
        <taxon>Pseudomonadota</taxon>
        <taxon>Alphaproteobacteria</taxon>
        <taxon>Rhodobacterales</taxon>
        <taxon>Paracoccaceae</taxon>
        <taxon>Paracoccus</taxon>
    </lineage>
</organism>
<dbReference type="AlphaFoldDB" id="A0A4Q9G127"/>
<dbReference type="GO" id="GO:0010134">
    <property type="term" value="P:sulfate assimilation via adenylyl sulfate reduction"/>
    <property type="evidence" value="ECO:0007669"/>
    <property type="project" value="TreeGrafter"/>
</dbReference>
<reference evidence="3 4" key="1">
    <citation type="submission" date="2019-02" db="EMBL/GenBank/DDBJ databases">
        <title>Paracoccus subflavus sp. nov., isolated from marine sediment of the Pacific Ocean.</title>
        <authorList>
            <person name="Zhang G."/>
        </authorList>
    </citation>
    <scope>NUCLEOTIDE SEQUENCE [LARGE SCALE GENOMIC DNA]</scope>
    <source>
        <strain evidence="3 4">GY0581</strain>
    </source>
</reference>
<evidence type="ECO:0000256" key="1">
    <source>
        <dbReference type="ARBA" id="ARBA00022679"/>
    </source>
</evidence>
<name>A0A4Q9G127_9RHOB</name>